<dbReference type="PROSITE" id="PS01124">
    <property type="entry name" value="HTH_ARAC_FAMILY_2"/>
    <property type="match status" value="1"/>
</dbReference>
<evidence type="ECO:0000259" key="1">
    <source>
        <dbReference type="PROSITE" id="PS01124"/>
    </source>
</evidence>
<protein>
    <recommendedName>
        <fullName evidence="1">HTH araC/xylS-type domain-containing protein</fullName>
    </recommendedName>
</protein>
<gene>
    <name evidence="2" type="ORF">J6I44_20230</name>
</gene>
<proteinExistence type="predicted"/>
<accession>A0ABT3PTK6</accession>
<evidence type="ECO:0000313" key="3">
    <source>
        <dbReference type="Proteomes" id="UP001207918"/>
    </source>
</evidence>
<sequence length="196" mass="22828">MSSNTQILYIKNMVCPRCKLAVKNLLSEMGCVVLAVELGQVVIKSTNIPVLPEIASKLRTMGFDLLSTPKAKLVERIKILLIYNIYFQSRGVTSSHLQNYLELATNLDYQLLNSQFNSIYKISIKKYWDILRFERAKELLSYNEKAPEEITRQLGYLSSRDLEDTFKKRLNLSIEEFIYHKDNYRLPLDKLLQINI</sequence>
<feature type="domain" description="HTH araC/xylS-type" evidence="1">
    <location>
        <begin position="112"/>
        <end position="180"/>
    </location>
</feature>
<dbReference type="EMBL" id="JAGGJA010000026">
    <property type="protein sequence ID" value="MCW9709201.1"/>
    <property type="molecule type" value="Genomic_DNA"/>
</dbReference>
<keyword evidence="3" id="KW-1185">Reference proteome</keyword>
<organism evidence="2 3">
    <name type="scientific">Fodinibius salsisoli</name>
    <dbReference type="NCBI Taxonomy" id="2820877"/>
    <lineage>
        <taxon>Bacteria</taxon>
        <taxon>Pseudomonadati</taxon>
        <taxon>Balneolota</taxon>
        <taxon>Balneolia</taxon>
        <taxon>Balneolales</taxon>
        <taxon>Balneolaceae</taxon>
        <taxon>Fodinibius</taxon>
    </lineage>
</organism>
<comment type="caution">
    <text evidence="2">The sequence shown here is derived from an EMBL/GenBank/DDBJ whole genome shotgun (WGS) entry which is preliminary data.</text>
</comment>
<dbReference type="RefSeq" id="WP_265768077.1">
    <property type="nucleotide sequence ID" value="NZ_JAGGJA010000026.1"/>
</dbReference>
<evidence type="ECO:0000313" key="2">
    <source>
        <dbReference type="EMBL" id="MCW9709201.1"/>
    </source>
</evidence>
<name>A0ABT3PTK6_9BACT</name>
<dbReference type="InterPro" id="IPR018060">
    <property type="entry name" value="HTH_AraC"/>
</dbReference>
<reference evidence="2 3" key="1">
    <citation type="submission" date="2021-03" db="EMBL/GenBank/DDBJ databases">
        <title>Aliifodinibius sp. nov., a new bacterium isolated from saline soil.</title>
        <authorList>
            <person name="Galisteo C."/>
            <person name="De La Haba R."/>
            <person name="Sanchez-Porro C."/>
            <person name="Ventosa A."/>
        </authorList>
    </citation>
    <scope>NUCLEOTIDE SEQUENCE [LARGE SCALE GENOMIC DNA]</scope>
    <source>
        <strain evidence="2 3">1BSP15-2V2</strain>
    </source>
</reference>
<dbReference type="Gene3D" id="1.10.10.60">
    <property type="entry name" value="Homeodomain-like"/>
    <property type="match status" value="1"/>
</dbReference>
<dbReference type="Proteomes" id="UP001207918">
    <property type="component" value="Unassembled WGS sequence"/>
</dbReference>